<protein>
    <recommendedName>
        <fullName evidence="12">Alkylglycerol monooxygenase</fullName>
        <ecNumber evidence="11">1.14.16.5</ecNumber>
    </recommendedName>
</protein>
<evidence type="ECO:0000256" key="11">
    <source>
        <dbReference type="ARBA" id="ARBA00039026"/>
    </source>
</evidence>
<feature type="transmembrane region" description="Helical" evidence="14">
    <location>
        <begin position="405"/>
        <end position="426"/>
    </location>
</feature>
<evidence type="ECO:0000256" key="12">
    <source>
        <dbReference type="ARBA" id="ARBA00040992"/>
    </source>
</evidence>
<evidence type="ECO:0000313" key="18">
    <source>
        <dbReference type="Proteomes" id="UP000009022"/>
    </source>
</evidence>
<dbReference type="Pfam" id="PF24858">
    <property type="entry name" value="AGMP_C"/>
    <property type="match status" value="1"/>
</dbReference>
<dbReference type="Proteomes" id="UP000009022">
    <property type="component" value="Unassembled WGS sequence"/>
</dbReference>
<keyword evidence="18" id="KW-1185">Reference proteome</keyword>
<feature type="domain" description="Fatty acid hydroxylase" evidence="15">
    <location>
        <begin position="105"/>
        <end position="236"/>
    </location>
</feature>
<comment type="subcellular location">
    <subcellularLocation>
        <location evidence="2">Endoplasmic reticulum membrane</location>
        <topology evidence="2">Multi-pass membrane protein</topology>
    </subcellularLocation>
</comment>
<dbReference type="EC" id="1.14.16.5" evidence="11"/>
<dbReference type="OMA" id="HIGAGTH"/>
<evidence type="ECO:0000256" key="5">
    <source>
        <dbReference type="ARBA" id="ARBA00022989"/>
    </source>
</evidence>
<sequence length="447" mass="52969">MSTKFQAISKNSTLHQNIAYNVLSLAIISVYPFFLTTIMIEILIRFIKHKLQVLRIPDFIASLSAFIISIIPHLLVRSIELEMYIKIHQRYNWIKLPWDSPQTWWLCLLGVDLAYYFVHRFAHEINLFWIAHQVHHSSQEFNLTIALRHSFLQQYFAWIFYLPLALFIPPSIFLVHIQFNLMYQFWVHTEIIDNLGPLEYIFNTPKHHRVHHARNPEYINKNYGGIFIIWDRLLGTFEEEVADEVYGLTAPVDSWHPVTIQFGYFIKSFRRFLELEGILNKLAVWWKGPGWRPGTPRLGNKEAIPMVDSRTFVKYDLQAPRFHQYYCLLHFLLTLVGNQLLIAYVKELQQTIVLSTIIFILLSLYSFGALLEKRPYGPHIELCRCILYILADLYISSNYNLTASWNATAIIVRIIYLFSCCVWMIISRKTELKKTDRFKDFFYSRSR</sequence>
<organism evidence="17 18">
    <name type="scientific">Trichoplax adhaerens</name>
    <name type="common">Trichoplax reptans</name>
    <dbReference type="NCBI Taxonomy" id="10228"/>
    <lineage>
        <taxon>Eukaryota</taxon>
        <taxon>Metazoa</taxon>
        <taxon>Placozoa</taxon>
        <taxon>Uniplacotomia</taxon>
        <taxon>Trichoplacea</taxon>
        <taxon>Trichoplacidae</taxon>
        <taxon>Trichoplax</taxon>
    </lineage>
</organism>
<dbReference type="GO" id="GO:0005789">
    <property type="term" value="C:endoplasmic reticulum membrane"/>
    <property type="evidence" value="ECO:0007669"/>
    <property type="project" value="UniProtKB-SubCell"/>
</dbReference>
<dbReference type="GeneID" id="6751250"/>
<dbReference type="PhylomeDB" id="B3RPJ6"/>
<keyword evidence="6" id="KW-0560">Oxidoreductase</keyword>
<dbReference type="GO" id="GO:0005506">
    <property type="term" value="F:iron ion binding"/>
    <property type="evidence" value="ECO:0007669"/>
    <property type="project" value="InterPro"/>
</dbReference>
<feature type="transmembrane region" description="Helical" evidence="14">
    <location>
        <begin position="56"/>
        <end position="76"/>
    </location>
</feature>
<evidence type="ECO:0000256" key="9">
    <source>
        <dbReference type="ARBA" id="ARBA00023136"/>
    </source>
</evidence>
<evidence type="ECO:0000259" key="16">
    <source>
        <dbReference type="Pfam" id="PF24858"/>
    </source>
</evidence>
<feature type="transmembrane region" description="Helical" evidence="14">
    <location>
        <begin position="20"/>
        <end position="44"/>
    </location>
</feature>
<dbReference type="HOGENOM" id="CLU_033631_2_1_1"/>
<evidence type="ECO:0000313" key="17">
    <source>
        <dbReference type="EMBL" id="EDV28201.1"/>
    </source>
</evidence>
<keyword evidence="4" id="KW-0256">Endoplasmic reticulum</keyword>
<evidence type="ECO:0000256" key="2">
    <source>
        <dbReference type="ARBA" id="ARBA00004477"/>
    </source>
</evidence>
<dbReference type="RefSeq" id="XP_002110035.1">
    <property type="nucleotide sequence ID" value="XM_002109999.1"/>
</dbReference>
<dbReference type="Pfam" id="PF04116">
    <property type="entry name" value="FA_hydroxylase"/>
    <property type="match status" value="1"/>
</dbReference>
<dbReference type="PANTHER" id="PTHR21624">
    <property type="entry name" value="STEROL DESATURASE-RELATED PROTEIN"/>
    <property type="match status" value="1"/>
</dbReference>
<dbReference type="AlphaFoldDB" id="B3RPJ6"/>
<dbReference type="CTD" id="6751250"/>
<comment type="catalytic activity">
    <reaction evidence="13">
        <text>1-O-(1,2-saturated-alkyl)-sn-glycerol + (6R)-L-erythro-5,6,7,8-tetrahydrobiopterin + O2 = a 1-(1-hydroxyalkyl)-sn-glycerol + (6R)-L-erythro-6,7-dihydrobiopterin + H2O</text>
        <dbReference type="Rhea" id="RHEA:36255"/>
        <dbReference type="ChEBI" id="CHEBI:15377"/>
        <dbReference type="ChEBI" id="CHEBI:15379"/>
        <dbReference type="ChEBI" id="CHEBI:43120"/>
        <dbReference type="ChEBI" id="CHEBI:59560"/>
        <dbReference type="ChEBI" id="CHEBI:73418"/>
        <dbReference type="ChEBI" id="CHEBI:83957"/>
        <dbReference type="EC" id="1.14.16.5"/>
    </reaction>
</comment>
<evidence type="ECO:0000256" key="14">
    <source>
        <dbReference type="SAM" id="Phobius"/>
    </source>
</evidence>
<evidence type="ECO:0000256" key="4">
    <source>
        <dbReference type="ARBA" id="ARBA00022824"/>
    </source>
</evidence>
<evidence type="ECO:0000256" key="3">
    <source>
        <dbReference type="ARBA" id="ARBA00022692"/>
    </source>
</evidence>
<keyword evidence="3 14" id="KW-0812">Transmembrane</keyword>
<accession>B3RPJ6</accession>
<name>B3RPJ6_TRIAD</name>
<feature type="domain" description="Alkylglycerol monooxygenase C-terminal" evidence="16">
    <location>
        <begin position="324"/>
        <end position="390"/>
    </location>
</feature>
<feature type="transmembrane region" description="Helical" evidence="14">
    <location>
        <begin position="325"/>
        <end position="345"/>
    </location>
</feature>
<dbReference type="GO" id="GO:0008610">
    <property type="term" value="P:lipid biosynthetic process"/>
    <property type="evidence" value="ECO:0007669"/>
    <property type="project" value="InterPro"/>
</dbReference>
<comment type="similarity">
    <text evidence="10">Belongs to the sterol desaturase family. TMEM195 subfamily.</text>
</comment>
<evidence type="ECO:0000256" key="7">
    <source>
        <dbReference type="ARBA" id="ARBA00023004"/>
    </source>
</evidence>
<evidence type="ECO:0000256" key="8">
    <source>
        <dbReference type="ARBA" id="ARBA00023098"/>
    </source>
</evidence>
<keyword evidence="7" id="KW-0408">Iron</keyword>
<reference evidence="17 18" key="1">
    <citation type="journal article" date="2008" name="Nature">
        <title>The Trichoplax genome and the nature of placozoans.</title>
        <authorList>
            <person name="Srivastava M."/>
            <person name="Begovic E."/>
            <person name="Chapman J."/>
            <person name="Putnam N.H."/>
            <person name="Hellsten U."/>
            <person name="Kawashima T."/>
            <person name="Kuo A."/>
            <person name="Mitros T."/>
            <person name="Salamov A."/>
            <person name="Carpenter M.L."/>
            <person name="Signorovitch A.Y."/>
            <person name="Moreno M.A."/>
            <person name="Kamm K."/>
            <person name="Grimwood J."/>
            <person name="Schmutz J."/>
            <person name="Shapiro H."/>
            <person name="Grigoriev I.V."/>
            <person name="Buss L.W."/>
            <person name="Schierwater B."/>
            <person name="Dellaporta S.L."/>
            <person name="Rokhsar D.S."/>
        </authorList>
    </citation>
    <scope>NUCLEOTIDE SEQUENCE [LARGE SCALE GENOMIC DNA]</scope>
    <source>
        <strain evidence="17 18">Grell-BS-1999</strain>
    </source>
</reference>
<dbReference type="KEGG" id="tad:TRIADDRAFT_53564"/>
<dbReference type="InParanoid" id="B3RPJ6"/>
<evidence type="ECO:0000256" key="6">
    <source>
        <dbReference type="ARBA" id="ARBA00023002"/>
    </source>
</evidence>
<keyword evidence="9 14" id="KW-0472">Membrane</keyword>
<comment type="cofactor">
    <cofactor evidence="1">
        <name>Fe cation</name>
        <dbReference type="ChEBI" id="CHEBI:24875"/>
    </cofactor>
</comment>
<dbReference type="OrthoDB" id="6354873at2759"/>
<keyword evidence="5 14" id="KW-1133">Transmembrane helix</keyword>
<feature type="transmembrane region" description="Helical" evidence="14">
    <location>
        <begin position="351"/>
        <end position="370"/>
    </location>
</feature>
<evidence type="ECO:0000256" key="1">
    <source>
        <dbReference type="ARBA" id="ARBA00001962"/>
    </source>
</evidence>
<dbReference type="FunCoup" id="B3RPJ6">
    <property type="interactions" value="78"/>
</dbReference>
<dbReference type="STRING" id="10228.B3RPJ6"/>
<feature type="transmembrane region" description="Helical" evidence="14">
    <location>
        <begin position="155"/>
        <end position="175"/>
    </location>
</feature>
<dbReference type="PANTHER" id="PTHR21624:SF1">
    <property type="entry name" value="ALKYLGLYCEROL MONOOXYGENASE"/>
    <property type="match status" value="1"/>
</dbReference>
<keyword evidence="8" id="KW-0443">Lipid metabolism</keyword>
<gene>
    <name evidence="17" type="ORF">TRIADDRAFT_53564</name>
</gene>
<dbReference type="GO" id="GO:0050479">
    <property type="term" value="F:glyceryl-ether monooxygenase activity"/>
    <property type="evidence" value="ECO:0000318"/>
    <property type="project" value="GO_Central"/>
</dbReference>
<dbReference type="EMBL" id="DS985242">
    <property type="protein sequence ID" value="EDV28201.1"/>
    <property type="molecule type" value="Genomic_DNA"/>
</dbReference>
<evidence type="ECO:0000259" key="15">
    <source>
        <dbReference type="Pfam" id="PF04116"/>
    </source>
</evidence>
<proteinExistence type="inferred from homology"/>
<dbReference type="InterPro" id="IPR006694">
    <property type="entry name" value="Fatty_acid_hydroxylase"/>
</dbReference>
<dbReference type="GO" id="GO:0006643">
    <property type="term" value="P:membrane lipid metabolic process"/>
    <property type="evidence" value="ECO:0000318"/>
    <property type="project" value="GO_Central"/>
</dbReference>
<evidence type="ECO:0000256" key="10">
    <source>
        <dbReference type="ARBA" id="ARBA00038190"/>
    </source>
</evidence>
<dbReference type="InterPro" id="IPR051689">
    <property type="entry name" value="Sterol_desaturase/TMEM195"/>
</dbReference>
<dbReference type="GO" id="GO:0005783">
    <property type="term" value="C:endoplasmic reticulum"/>
    <property type="evidence" value="ECO:0000318"/>
    <property type="project" value="GO_Central"/>
</dbReference>
<evidence type="ECO:0000256" key="13">
    <source>
        <dbReference type="ARBA" id="ARBA00047556"/>
    </source>
</evidence>
<dbReference type="InterPro" id="IPR056853">
    <property type="entry name" value="AGMP_C"/>
</dbReference>
<dbReference type="eggNOG" id="KOG0872">
    <property type="taxonomic scope" value="Eukaryota"/>
</dbReference>